<evidence type="ECO:0000256" key="5">
    <source>
        <dbReference type="ARBA" id="ARBA00022692"/>
    </source>
</evidence>
<feature type="transmembrane region" description="Helical" evidence="10">
    <location>
        <begin position="85"/>
        <end position="109"/>
    </location>
</feature>
<dbReference type="Proteomes" id="UP001595533">
    <property type="component" value="Unassembled WGS sequence"/>
</dbReference>
<dbReference type="PIRSF" id="PIRSF006603">
    <property type="entry name" value="DinF"/>
    <property type="match status" value="1"/>
</dbReference>
<gene>
    <name evidence="11" type="ORF">ACFODZ_12555</name>
</gene>
<feature type="transmembrane region" description="Helical" evidence="10">
    <location>
        <begin position="245"/>
        <end position="263"/>
    </location>
</feature>
<evidence type="ECO:0000256" key="6">
    <source>
        <dbReference type="ARBA" id="ARBA00022989"/>
    </source>
</evidence>
<dbReference type="InterPro" id="IPR050222">
    <property type="entry name" value="MATE_MdtK"/>
</dbReference>
<keyword evidence="4" id="KW-1003">Cell membrane</keyword>
<feature type="transmembrane region" description="Helical" evidence="10">
    <location>
        <begin position="275"/>
        <end position="298"/>
    </location>
</feature>
<evidence type="ECO:0000313" key="12">
    <source>
        <dbReference type="Proteomes" id="UP001595533"/>
    </source>
</evidence>
<keyword evidence="2" id="KW-0813">Transport</keyword>
<dbReference type="InterPro" id="IPR002528">
    <property type="entry name" value="MATE_fam"/>
</dbReference>
<proteinExistence type="predicted"/>
<feature type="transmembrane region" description="Helical" evidence="10">
    <location>
        <begin position="413"/>
        <end position="431"/>
    </location>
</feature>
<keyword evidence="7" id="KW-0406">Ion transport</keyword>
<reference evidence="12" key="1">
    <citation type="journal article" date="2019" name="Int. J. Syst. Evol. Microbiol.">
        <title>The Global Catalogue of Microorganisms (GCM) 10K type strain sequencing project: providing services to taxonomists for standard genome sequencing and annotation.</title>
        <authorList>
            <consortium name="The Broad Institute Genomics Platform"/>
            <consortium name="The Broad Institute Genome Sequencing Center for Infectious Disease"/>
            <person name="Wu L."/>
            <person name="Ma J."/>
        </authorList>
    </citation>
    <scope>NUCLEOTIDE SEQUENCE [LARGE SCALE GENOMIC DNA]</scope>
    <source>
        <strain evidence="12">KCTC 42953</strain>
    </source>
</reference>
<evidence type="ECO:0000256" key="2">
    <source>
        <dbReference type="ARBA" id="ARBA00022448"/>
    </source>
</evidence>
<protein>
    <recommendedName>
        <fullName evidence="9">Multidrug-efflux transporter</fullName>
    </recommendedName>
</protein>
<name>A0ABV7JAC7_9GAMM</name>
<evidence type="ECO:0000256" key="8">
    <source>
        <dbReference type="ARBA" id="ARBA00023136"/>
    </source>
</evidence>
<keyword evidence="12" id="KW-1185">Reference proteome</keyword>
<evidence type="ECO:0000256" key="9">
    <source>
        <dbReference type="ARBA" id="ARBA00031636"/>
    </source>
</evidence>
<organism evidence="11 12">
    <name type="scientific">Marinicella sediminis</name>
    <dbReference type="NCBI Taxonomy" id="1792834"/>
    <lineage>
        <taxon>Bacteria</taxon>
        <taxon>Pseudomonadati</taxon>
        <taxon>Pseudomonadota</taxon>
        <taxon>Gammaproteobacteria</taxon>
        <taxon>Lysobacterales</taxon>
        <taxon>Marinicellaceae</taxon>
        <taxon>Marinicella</taxon>
    </lineage>
</organism>
<dbReference type="InterPro" id="IPR048279">
    <property type="entry name" value="MdtK-like"/>
</dbReference>
<evidence type="ECO:0000256" key="3">
    <source>
        <dbReference type="ARBA" id="ARBA00022449"/>
    </source>
</evidence>
<evidence type="ECO:0000256" key="10">
    <source>
        <dbReference type="SAM" id="Phobius"/>
    </source>
</evidence>
<dbReference type="RefSeq" id="WP_077412025.1">
    <property type="nucleotide sequence ID" value="NZ_JBHRTS010000006.1"/>
</dbReference>
<evidence type="ECO:0000256" key="7">
    <source>
        <dbReference type="ARBA" id="ARBA00023065"/>
    </source>
</evidence>
<evidence type="ECO:0000313" key="11">
    <source>
        <dbReference type="EMBL" id="MFC3195075.1"/>
    </source>
</evidence>
<evidence type="ECO:0000256" key="4">
    <source>
        <dbReference type="ARBA" id="ARBA00022475"/>
    </source>
</evidence>
<dbReference type="PANTHER" id="PTHR43298">
    <property type="entry name" value="MULTIDRUG RESISTANCE PROTEIN NORM-RELATED"/>
    <property type="match status" value="1"/>
</dbReference>
<dbReference type="PANTHER" id="PTHR43298:SF2">
    <property type="entry name" value="FMN_FAD EXPORTER YEEO-RELATED"/>
    <property type="match status" value="1"/>
</dbReference>
<feature type="transmembrane region" description="Helical" evidence="10">
    <location>
        <begin position="310"/>
        <end position="331"/>
    </location>
</feature>
<feature type="transmembrane region" description="Helical" evidence="10">
    <location>
        <begin position="351"/>
        <end position="374"/>
    </location>
</feature>
<sequence>MTTKNKIGSVLKLAVPIAIGLASGYLMVFVDLFMVGKLGNDALAALGIAGFTHAMMLSLVAGVTPAVQGIVARWMGEGNSQPKCLPLNGGLLIALIIGIPLSIICHYFTPAYFAFVSSDPVVVAEGSAYLRALILATLAIGFMRAFIGFWAGMSRAKVIMVIEILMNVVNAVLNYMLIFGHWGAPAMGTEGAGIASAIAYVFATTLFFIMTFLMMKAEGFLTILPGKKLLIALFNRGIPAIFQELFFAAGFVVLFMIISMIGSEEVAAATVLTRITIIMLLFAMALGMASSTLVSNALGKGEVDLANHWGWLTGVIGIFTITLFGLPMLIFPETVLSIFMPAGKALEIAVVPLQLIAMTNGVVSLVYIFSITLFSIGHGTAVLLVSFVLQWLIFIPAAWFVGPHLKMGLLGVWVAYTVYTLLATLFISMIWRIGKWKTAHAV</sequence>
<feature type="transmembrane region" description="Helical" evidence="10">
    <location>
        <begin position="198"/>
        <end position="224"/>
    </location>
</feature>
<dbReference type="CDD" id="cd13133">
    <property type="entry name" value="MATE_like_7"/>
    <property type="match status" value="1"/>
</dbReference>
<dbReference type="EMBL" id="JBHRTS010000006">
    <property type="protein sequence ID" value="MFC3195075.1"/>
    <property type="molecule type" value="Genomic_DNA"/>
</dbReference>
<comment type="caution">
    <text evidence="11">The sequence shown here is derived from an EMBL/GenBank/DDBJ whole genome shotgun (WGS) entry which is preliminary data.</text>
</comment>
<feature type="transmembrane region" description="Helical" evidence="10">
    <location>
        <begin position="12"/>
        <end position="36"/>
    </location>
</feature>
<keyword evidence="5 10" id="KW-0812">Transmembrane</keyword>
<comment type="subcellular location">
    <subcellularLocation>
        <location evidence="1">Cell inner membrane</location>
        <topology evidence="1">Multi-pass membrane protein</topology>
    </subcellularLocation>
</comment>
<dbReference type="NCBIfam" id="TIGR00797">
    <property type="entry name" value="matE"/>
    <property type="match status" value="1"/>
</dbReference>
<feature type="transmembrane region" description="Helical" evidence="10">
    <location>
        <begin position="42"/>
        <end position="64"/>
    </location>
</feature>
<feature type="transmembrane region" description="Helical" evidence="10">
    <location>
        <begin position="158"/>
        <end position="178"/>
    </location>
</feature>
<keyword evidence="6 10" id="KW-1133">Transmembrane helix</keyword>
<accession>A0ABV7JAC7</accession>
<dbReference type="Pfam" id="PF01554">
    <property type="entry name" value="MatE"/>
    <property type="match status" value="2"/>
</dbReference>
<feature type="transmembrane region" description="Helical" evidence="10">
    <location>
        <begin position="381"/>
        <end position="401"/>
    </location>
</feature>
<keyword evidence="3" id="KW-0050">Antiport</keyword>
<keyword evidence="8 10" id="KW-0472">Membrane</keyword>
<feature type="transmembrane region" description="Helical" evidence="10">
    <location>
        <begin position="129"/>
        <end position="151"/>
    </location>
</feature>
<evidence type="ECO:0000256" key="1">
    <source>
        <dbReference type="ARBA" id="ARBA00004429"/>
    </source>
</evidence>